<accession>A0ABD1LFF9</accession>
<protein>
    <submittedName>
        <fullName evidence="1">Uncharacterized protein</fullName>
    </submittedName>
</protein>
<gene>
    <name evidence="1" type="ORF">Fmac_026638</name>
</gene>
<evidence type="ECO:0000313" key="1">
    <source>
        <dbReference type="EMBL" id="KAL2322259.1"/>
    </source>
</evidence>
<dbReference type="AlphaFoldDB" id="A0ABD1LFF9"/>
<reference evidence="1 2" key="1">
    <citation type="submission" date="2024-08" db="EMBL/GenBank/DDBJ databases">
        <title>Insights into the chromosomal genome structure of Flemingia macrophylla.</title>
        <authorList>
            <person name="Ding Y."/>
            <person name="Zhao Y."/>
            <person name="Bi W."/>
            <person name="Wu M."/>
            <person name="Zhao G."/>
            <person name="Gong Y."/>
            <person name="Li W."/>
            <person name="Zhang P."/>
        </authorList>
    </citation>
    <scope>NUCLEOTIDE SEQUENCE [LARGE SCALE GENOMIC DNA]</scope>
    <source>
        <strain evidence="1">DYQJB</strain>
        <tissue evidence="1">Leaf</tissue>
    </source>
</reference>
<evidence type="ECO:0000313" key="2">
    <source>
        <dbReference type="Proteomes" id="UP001603857"/>
    </source>
</evidence>
<comment type="caution">
    <text evidence="1">The sequence shown here is derived from an EMBL/GenBank/DDBJ whole genome shotgun (WGS) entry which is preliminary data.</text>
</comment>
<proteinExistence type="predicted"/>
<organism evidence="1 2">
    <name type="scientific">Flemingia macrophylla</name>
    <dbReference type="NCBI Taxonomy" id="520843"/>
    <lineage>
        <taxon>Eukaryota</taxon>
        <taxon>Viridiplantae</taxon>
        <taxon>Streptophyta</taxon>
        <taxon>Embryophyta</taxon>
        <taxon>Tracheophyta</taxon>
        <taxon>Spermatophyta</taxon>
        <taxon>Magnoliopsida</taxon>
        <taxon>eudicotyledons</taxon>
        <taxon>Gunneridae</taxon>
        <taxon>Pentapetalae</taxon>
        <taxon>rosids</taxon>
        <taxon>fabids</taxon>
        <taxon>Fabales</taxon>
        <taxon>Fabaceae</taxon>
        <taxon>Papilionoideae</taxon>
        <taxon>50 kb inversion clade</taxon>
        <taxon>NPAAA clade</taxon>
        <taxon>indigoferoid/millettioid clade</taxon>
        <taxon>Phaseoleae</taxon>
        <taxon>Flemingia</taxon>
    </lineage>
</organism>
<dbReference type="EMBL" id="JBGMDY010000009">
    <property type="protein sequence ID" value="KAL2322259.1"/>
    <property type="molecule type" value="Genomic_DNA"/>
</dbReference>
<dbReference type="Proteomes" id="UP001603857">
    <property type="component" value="Unassembled WGS sequence"/>
</dbReference>
<sequence length="155" mass="17635">MNSLIFFSSLDDYITFFNNFSHYFNPSPPSYLYSEFLSGAIALVITLHGSVGSWNDLIFNDLILSTDFPFYPKGVDSCRVEIYIPPDKYLIKFVWHSVSGGRSCQNPVPTINASLKTKGISRITRAVMETIFGHSLIFIIDLSTFFYFDEITLLD</sequence>
<name>A0ABD1LFF9_9FABA</name>
<keyword evidence="2" id="KW-1185">Reference proteome</keyword>